<feature type="transmembrane region" description="Helical" evidence="6">
    <location>
        <begin position="110"/>
        <end position="128"/>
    </location>
</feature>
<dbReference type="InterPro" id="IPR009637">
    <property type="entry name" value="GPR107/GPR108-like"/>
</dbReference>
<evidence type="ECO:0000256" key="6">
    <source>
        <dbReference type="SAM" id="Phobius"/>
    </source>
</evidence>
<accession>A0AAW2IFZ9</accession>
<feature type="transmembrane region" description="Helical" evidence="6">
    <location>
        <begin position="6"/>
        <end position="26"/>
    </location>
</feature>
<sequence>MPLPALYFLMATLFFLSGCFWAYLLAKSKNPVFKIHYLMALLVFLKSLSLLFHGINYHFIELKGEHVAAWAILFYITHLLKGSVLFITIVLVGTGWNFIKHILSEKDKKVFMIVIPLQVLANIAKIILEESEEGDAEHRTWWDIYILVNLLCCGAIMFPVVWSIRHLQEASQTDGKAAINLRKLRLFRHFYIMIVVYIYFIYFIIYLLKITVPFQFEWLEEFFRELATYTLFVLTGYKFRPASANPYFQVPSEDDSECGVVISENGLTEGLKKVNRVEKNDAPATEEEKDALISVREGSHELD</sequence>
<dbReference type="PANTHER" id="PTHR21229:SF2">
    <property type="entry name" value="RE59932P"/>
    <property type="match status" value="1"/>
</dbReference>
<dbReference type="InterPro" id="IPR053937">
    <property type="entry name" value="GOST_TM"/>
</dbReference>
<dbReference type="AlphaFoldDB" id="A0AAW2IFZ9"/>
<name>A0AAW2IFZ9_9NEOP</name>
<feature type="transmembrane region" description="Helical" evidence="6">
    <location>
        <begin position="38"/>
        <end position="60"/>
    </location>
</feature>
<evidence type="ECO:0000256" key="5">
    <source>
        <dbReference type="ARBA" id="ARBA00023136"/>
    </source>
</evidence>
<organism evidence="8">
    <name type="scientific">Menopon gallinae</name>
    <name type="common">poultry shaft louse</name>
    <dbReference type="NCBI Taxonomy" id="328185"/>
    <lineage>
        <taxon>Eukaryota</taxon>
        <taxon>Metazoa</taxon>
        <taxon>Ecdysozoa</taxon>
        <taxon>Arthropoda</taxon>
        <taxon>Hexapoda</taxon>
        <taxon>Insecta</taxon>
        <taxon>Pterygota</taxon>
        <taxon>Neoptera</taxon>
        <taxon>Paraneoptera</taxon>
        <taxon>Psocodea</taxon>
        <taxon>Troctomorpha</taxon>
        <taxon>Phthiraptera</taxon>
        <taxon>Amblycera</taxon>
        <taxon>Menoponidae</taxon>
        <taxon>Menopon</taxon>
    </lineage>
</organism>
<dbReference type="PANTHER" id="PTHR21229">
    <property type="entry name" value="LUNG SEVEN TRANSMEMBRANE RECEPTOR"/>
    <property type="match status" value="1"/>
</dbReference>
<evidence type="ECO:0000256" key="4">
    <source>
        <dbReference type="ARBA" id="ARBA00022989"/>
    </source>
</evidence>
<keyword evidence="2 6" id="KW-0812">Transmembrane</keyword>
<gene>
    <name evidence="8" type="ORF">PYX00_001692</name>
</gene>
<proteinExistence type="predicted"/>
<dbReference type="GO" id="GO:0005794">
    <property type="term" value="C:Golgi apparatus"/>
    <property type="evidence" value="ECO:0007669"/>
    <property type="project" value="TreeGrafter"/>
</dbReference>
<evidence type="ECO:0000256" key="1">
    <source>
        <dbReference type="ARBA" id="ARBA00004141"/>
    </source>
</evidence>
<comment type="subcellular location">
    <subcellularLocation>
        <location evidence="1">Membrane</location>
        <topology evidence="1">Multi-pass membrane protein</topology>
    </subcellularLocation>
</comment>
<keyword evidence="5 6" id="KW-0472">Membrane</keyword>
<comment type="caution">
    <text evidence="8">The sequence shown here is derived from an EMBL/GenBank/DDBJ whole genome shotgun (WGS) entry which is preliminary data.</text>
</comment>
<evidence type="ECO:0000259" key="7">
    <source>
        <dbReference type="Pfam" id="PF06814"/>
    </source>
</evidence>
<dbReference type="Pfam" id="PF06814">
    <property type="entry name" value="GOST_TM"/>
    <property type="match status" value="1"/>
</dbReference>
<keyword evidence="4 6" id="KW-1133">Transmembrane helix</keyword>
<evidence type="ECO:0000256" key="2">
    <source>
        <dbReference type="ARBA" id="ARBA00022692"/>
    </source>
</evidence>
<dbReference type="EMBL" id="JARGDH010000001">
    <property type="protein sequence ID" value="KAL0280390.1"/>
    <property type="molecule type" value="Genomic_DNA"/>
</dbReference>
<evidence type="ECO:0000256" key="3">
    <source>
        <dbReference type="ARBA" id="ARBA00022729"/>
    </source>
</evidence>
<reference evidence="8" key="1">
    <citation type="journal article" date="2024" name="Gigascience">
        <title>Chromosome-level genome of the poultry shaft louse Menopon gallinae provides insight into the host-switching and adaptive evolution of parasitic lice.</title>
        <authorList>
            <person name="Xu Y."/>
            <person name="Ma L."/>
            <person name="Liu S."/>
            <person name="Liang Y."/>
            <person name="Liu Q."/>
            <person name="He Z."/>
            <person name="Tian L."/>
            <person name="Duan Y."/>
            <person name="Cai W."/>
            <person name="Li H."/>
            <person name="Song F."/>
        </authorList>
    </citation>
    <scope>NUCLEOTIDE SEQUENCE</scope>
    <source>
        <strain evidence="8">Cailab_2023a</strain>
    </source>
</reference>
<feature type="transmembrane region" description="Helical" evidence="6">
    <location>
        <begin position="140"/>
        <end position="162"/>
    </location>
</feature>
<evidence type="ECO:0000313" key="8">
    <source>
        <dbReference type="EMBL" id="KAL0280390.1"/>
    </source>
</evidence>
<feature type="transmembrane region" description="Helical" evidence="6">
    <location>
        <begin position="72"/>
        <end position="98"/>
    </location>
</feature>
<dbReference type="GO" id="GO:0016020">
    <property type="term" value="C:membrane"/>
    <property type="evidence" value="ECO:0007669"/>
    <property type="project" value="UniProtKB-SubCell"/>
</dbReference>
<feature type="transmembrane region" description="Helical" evidence="6">
    <location>
        <begin position="190"/>
        <end position="208"/>
    </location>
</feature>
<protein>
    <recommendedName>
        <fullName evidence="7">GOST seven transmembrane domain-containing protein</fullName>
    </recommendedName>
</protein>
<feature type="domain" description="GOST seven transmembrane" evidence="7">
    <location>
        <begin position="2"/>
        <end position="246"/>
    </location>
</feature>
<keyword evidence="3" id="KW-0732">Signal</keyword>